<evidence type="ECO:0000313" key="5">
    <source>
        <dbReference type="Proteomes" id="UP000284822"/>
    </source>
</evidence>
<accession>A0A3R7CKD9</accession>
<comment type="similarity">
    <text evidence="1">Belongs to the glycosyl hydrolase 43 family.</text>
</comment>
<evidence type="ECO:0008006" key="6">
    <source>
        <dbReference type="Google" id="ProtNLM"/>
    </source>
</evidence>
<dbReference type="PANTHER" id="PTHR42812:SF12">
    <property type="entry name" value="BETA-XYLOSIDASE-RELATED"/>
    <property type="match status" value="1"/>
</dbReference>
<dbReference type="InterPro" id="IPR051795">
    <property type="entry name" value="Glycosyl_Hydrlase_43"/>
</dbReference>
<dbReference type="AlphaFoldDB" id="A0A3R7CKD9"/>
<dbReference type="InterPro" id="IPR023296">
    <property type="entry name" value="Glyco_hydro_beta-prop_sf"/>
</dbReference>
<evidence type="ECO:0000313" key="4">
    <source>
        <dbReference type="EMBL" id="RHW45647.1"/>
    </source>
</evidence>
<dbReference type="Proteomes" id="UP000284822">
    <property type="component" value="Unassembled WGS sequence"/>
</dbReference>
<organism evidence="4 5">
    <name type="scientific">Bombilactobacillus bombi</name>
    <dbReference type="NCBI Taxonomy" id="1303590"/>
    <lineage>
        <taxon>Bacteria</taxon>
        <taxon>Bacillati</taxon>
        <taxon>Bacillota</taxon>
        <taxon>Bacilli</taxon>
        <taxon>Lactobacillales</taxon>
        <taxon>Lactobacillaceae</taxon>
        <taxon>Bombilactobacillus</taxon>
    </lineage>
</organism>
<keyword evidence="3" id="KW-0326">Glycosidase</keyword>
<evidence type="ECO:0000256" key="3">
    <source>
        <dbReference type="ARBA" id="ARBA00023295"/>
    </source>
</evidence>
<proteinExistence type="inferred from homology"/>
<dbReference type="GO" id="GO:0004553">
    <property type="term" value="F:hydrolase activity, hydrolyzing O-glycosyl compounds"/>
    <property type="evidence" value="ECO:0007669"/>
    <property type="project" value="InterPro"/>
</dbReference>
<comment type="caution">
    <text evidence="4">The sequence shown here is derived from an EMBL/GenBank/DDBJ whole genome shotgun (WGS) entry which is preliminary data.</text>
</comment>
<dbReference type="RefSeq" id="WP_118911018.1">
    <property type="nucleotide sequence ID" value="NZ_QOCS01000016.1"/>
</dbReference>
<dbReference type="EMBL" id="QOCS01000016">
    <property type="protein sequence ID" value="RHW45647.1"/>
    <property type="molecule type" value="Genomic_DNA"/>
</dbReference>
<evidence type="ECO:0000256" key="2">
    <source>
        <dbReference type="ARBA" id="ARBA00022801"/>
    </source>
</evidence>
<dbReference type="GO" id="GO:0005975">
    <property type="term" value="P:carbohydrate metabolic process"/>
    <property type="evidence" value="ECO:0007669"/>
    <property type="project" value="InterPro"/>
</dbReference>
<dbReference type="PANTHER" id="PTHR42812">
    <property type="entry name" value="BETA-XYLOSIDASE"/>
    <property type="match status" value="1"/>
</dbReference>
<protein>
    <recommendedName>
        <fullName evidence="6">Glycoside hydrolase family 43 protein</fullName>
    </recommendedName>
</protein>
<dbReference type="SUPFAM" id="SSF75005">
    <property type="entry name" value="Arabinanase/levansucrase/invertase"/>
    <property type="match status" value="1"/>
</dbReference>
<dbReference type="Gene3D" id="2.115.10.20">
    <property type="entry name" value="Glycosyl hydrolase domain, family 43"/>
    <property type="match status" value="1"/>
</dbReference>
<dbReference type="InterPro" id="IPR006710">
    <property type="entry name" value="Glyco_hydro_43"/>
</dbReference>
<dbReference type="Pfam" id="PF04616">
    <property type="entry name" value="Glyco_hydro_43"/>
    <property type="match status" value="1"/>
</dbReference>
<evidence type="ECO:0000256" key="1">
    <source>
        <dbReference type="ARBA" id="ARBA00009865"/>
    </source>
</evidence>
<name>A0A3R7CKD9_9LACO</name>
<reference evidence="4 5" key="1">
    <citation type="submission" date="2018-07" db="EMBL/GenBank/DDBJ databases">
        <title>Genome sequences of six Lactobacillus spp. isolated from bumble bee guts.</title>
        <authorList>
            <person name="Motta E.V.S."/>
            <person name="Moran N.A."/>
        </authorList>
    </citation>
    <scope>NUCLEOTIDE SEQUENCE [LARGE SCALE GENOMIC DNA]</scope>
    <source>
        <strain evidence="4 5">LV-8.1</strain>
    </source>
</reference>
<keyword evidence="2" id="KW-0378">Hydrolase</keyword>
<sequence>MQYNNPIIKGFYPDPSICKFKGRFYLVTSSFEYFPGIPIFESLDLVNWKQIGHCLSRKTQLELTNSLPSHGIFAPTIRTDGHYLYVIVTNRTIKKNFIVKTSDPSNQMWSDPLYIYGWDGIDPSLFF</sequence>
<gene>
    <name evidence="4" type="ORF">DS832_07460</name>
</gene>